<evidence type="ECO:0000256" key="8">
    <source>
        <dbReference type="ARBA" id="ARBA00022825"/>
    </source>
</evidence>
<name>A0ABV6RFN9_9MICO</name>
<dbReference type="Gene3D" id="2.60.40.1710">
    <property type="entry name" value="Subtilisin-like superfamily"/>
    <property type="match status" value="1"/>
</dbReference>
<evidence type="ECO:0000256" key="6">
    <source>
        <dbReference type="ARBA" id="ARBA00022737"/>
    </source>
</evidence>
<dbReference type="PROSITE" id="PS00137">
    <property type="entry name" value="SUBTILASE_HIS"/>
    <property type="match status" value="1"/>
</dbReference>
<feature type="domain" description="Peptidase S8/S53" evidence="13">
    <location>
        <begin position="158"/>
        <end position="616"/>
    </location>
</feature>
<keyword evidence="8 9" id="KW-0720">Serine protease</keyword>
<proteinExistence type="inferred from homology"/>
<dbReference type="EMBL" id="JBHLSV010000030">
    <property type="protein sequence ID" value="MFC0675797.1"/>
    <property type="molecule type" value="Genomic_DNA"/>
</dbReference>
<feature type="compositionally biased region" description="Gly residues" evidence="11">
    <location>
        <begin position="1762"/>
        <end position="1789"/>
    </location>
</feature>
<feature type="chain" id="PRO_5047420203" evidence="12">
    <location>
        <begin position="31"/>
        <end position="1789"/>
    </location>
</feature>
<comment type="caution">
    <text evidence="17">The sequence shown here is derived from an EMBL/GenBank/DDBJ whole genome shotgun (WGS) entry which is preliminary data.</text>
</comment>
<feature type="non-terminal residue" evidence="17">
    <location>
        <position position="1789"/>
    </location>
</feature>
<keyword evidence="6" id="KW-0677">Repeat</keyword>
<dbReference type="Pfam" id="PF05922">
    <property type="entry name" value="Inhibitor_I9"/>
    <property type="match status" value="1"/>
</dbReference>
<keyword evidence="2" id="KW-0134">Cell wall</keyword>
<evidence type="ECO:0000256" key="2">
    <source>
        <dbReference type="ARBA" id="ARBA00022512"/>
    </source>
</evidence>
<dbReference type="InterPro" id="IPR046450">
    <property type="entry name" value="PA_dom_sf"/>
</dbReference>
<evidence type="ECO:0000256" key="1">
    <source>
        <dbReference type="ARBA" id="ARBA00011073"/>
    </source>
</evidence>
<evidence type="ECO:0000259" key="13">
    <source>
        <dbReference type="Pfam" id="PF00082"/>
    </source>
</evidence>
<dbReference type="PANTHER" id="PTHR43806">
    <property type="entry name" value="PEPTIDASE S8"/>
    <property type="match status" value="1"/>
</dbReference>
<dbReference type="InterPro" id="IPR036852">
    <property type="entry name" value="Peptidase_S8/S53_dom_sf"/>
</dbReference>
<dbReference type="Proteomes" id="UP001589793">
    <property type="component" value="Unassembled WGS sequence"/>
</dbReference>
<evidence type="ECO:0000256" key="11">
    <source>
        <dbReference type="SAM" id="MobiDB-lite"/>
    </source>
</evidence>
<evidence type="ECO:0000259" key="15">
    <source>
        <dbReference type="Pfam" id="PF05922"/>
    </source>
</evidence>
<feature type="region of interest" description="Disordered" evidence="11">
    <location>
        <begin position="29"/>
        <end position="56"/>
    </location>
</feature>
<feature type="active site" description="Charge relay system" evidence="9">
    <location>
        <position position="223"/>
    </location>
</feature>
<evidence type="ECO:0000256" key="7">
    <source>
        <dbReference type="ARBA" id="ARBA00022801"/>
    </source>
</evidence>
<feature type="compositionally biased region" description="Low complexity" evidence="11">
    <location>
        <begin position="1464"/>
        <end position="1479"/>
    </location>
</feature>
<feature type="region of interest" description="Disordered" evidence="11">
    <location>
        <begin position="1753"/>
        <end position="1789"/>
    </location>
</feature>
<keyword evidence="18" id="KW-1185">Reference proteome</keyword>
<comment type="similarity">
    <text evidence="1 9 10">Belongs to the peptidase S8 family.</text>
</comment>
<dbReference type="InterPro" id="IPR003137">
    <property type="entry name" value="PA_domain"/>
</dbReference>
<dbReference type="Pfam" id="PF00082">
    <property type="entry name" value="Peptidase_S8"/>
    <property type="match status" value="1"/>
</dbReference>
<dbReference type="Pfam" id="PF06280">
    <property type="entry name" value="fn3_5"/>
    <property type="match status" value="1"/>
</dbReference>
<gene>
    <name evidence="17" type="ORF">ACFFF6_17745</name>
</gene>
<keyword evidence="4 9" id="KW-0645">Protease</keyword>
<sequence length="1789" mass="182622">MTPHPFRRAGALTGALLLAAVGLVGPAALADPGDDDPGTSADAPAEPGAQPASPRVPVIVMMKHQPDAPGSDEEKRNLAAQDQLLSSWTQTYGIELDSQFGYLVNGFSATMPADQITLLSTQPEVASVRRERIYEPAEHSARQLEGVPTAFAEHGADGTGTVVAIIDSGIDPSHQDMRLDDCADAKIQEIDPSPESEFSCKVPTGYNYADENMVVKDLTSSQHGMHVAGIVAANGSEGEDPSDVVETGRVDGVAPNAQLLAMKVFSNTGDPGARDSDIIAAIEDSVKLDADVINMSLGSPNGFKNASDGTARAIEAARDAGVITVVSAGNDGQNFSLTGEDDDYLGLLDDGTVGAPGTQGSAFTIASIDNSVQTSFVTKVTGPDGVQDVPYEAATGTFDDAEHPLVDVGLGRVEDYSAGQDLGGAWALIERGEIAFTEKYQNAIDHGAGGVVVFNSAEGGDVVFGMAGVEEFSLPGIVMTHSDGLAVRASVAAGPSTIRVTEEVVVSQLDTALQPSSFTSWGTTSNLDFEPDVAGIGGSVYSTLNDDRYGTKSGTSMAAPNVAGMSALMVEKQREADAGLDGPERVDAVQVSLMNTAQVPVDASGVPASPRQVGAGLARVDRALDTEVLATVDGKASVALREISGERSFTVTLSNTGDEDRDYTVPAGQKVLAETNAAGEPTAVRVTSGTLSADASTVHVPAHGSAEVTFTLTPEGGADHFLGGWASLTAATPDEPDLAIPYLGFHGDWNAEQIVTPDGEELVEGLGVSTQLVGSADGATYPLQQEGFRLALSPNEDGALDAISPQLALQRNAADLRYEIVRADGSRVKTLGMEQNAYRTTLGDYLAAADPQAETWTGATFDGTVWDAQAADFAVLPDGDYVYRVSARLAEDYAWQSTDLPFRIDATAPTVSIGALEGTVLPVTVEETGSGLLGGVEAVAADGTALPVAEVSAGRYTVQVEDPGSIPYVTVSASDLGLNTGTATRVLSASPLVLEDEAALTAPGAVLGESSDLITDGVLSLRGFAAADVASVEVAGEEAALEDGSFAAEVELAEGANSIVLVARSAEGTELARTTLSLTYDATAPRITLADGIVGAQGTVALDDSGSVTLSGTVADERPGAPLSLRADGEEVPLDAEGVFSTTITPSAEQSVIVLEASDGATGGTLTLPIEGRQATGSTDPGVQLTNVDCLDAARACFIAGDSPDLDAEGTGFTLRGTADPSVTSIVLSPARTTAEEGGWAERKEIAADIAADGTFAVTFPVATGQTHVRLVATAEDGTTVLDTGLAFYSDAVAPTLQVDEPVLRGGTLFTAHEDVRFAGTAEDDGWGYAFALNESVVAEVYEGTGLGPDSNRRSFETELRVADGDMLLVRLDDMNGNTLLGVIPVVLDAIAPELGIEGLAAQETVPAERAVTARASDENLAALRVSVDGEVVSEQDTELALEEVSVEDVLFDTRDLGGDAAEEPAGAGSDTSSDAARAPAAQSSDGGGEQAAQPSDGGGEQPATAEEAEEAPAEPVTAAEAAAAEGTALSAAQTELEARVDLSDLPAGAHSLTVESTDLAGNVTARTVPFAIAEDTLAITGPDQAVLEVHREVLGDQASLGRQLLASYAVTADGEPADGAQLALAPGTVLVEGENAVTLVATAPGQQRVERTAAVTVALKQVTLRDGEVSATSTFRSDDALTASSSAGEDGATWTLSNRPEFAVLEAQIVLPAPEGSAVVRVLEDGTRVSLAATWADGALTFSGPSRGTYLVLAPADDGDGGPGDPGEGPGDGPGGRPGTGAPGTGGD</sequence>
<dbReference type="Gene3D" id="3.50.30.30">
    <property type="match status" value="1"/>
</dbReference>
<feature type="active site" description="Charge relay system" evidence="9">
    <location>
        <position position="167"/>
    </location>
</feature>
<feature type="signal peptide" evidence="12">
    <location>
        <begin position="1"/>
        <end position="30"/>
    </location>
</feature>
<dbReference type="InterPro" id="IPR023828">
    <property type="entry name" value="Peptidase_S8_Ser-AS"/>
</dbReference>
<evidence type="ECO:0000256" key="5">
    <source>
        <dbReference type="ARBA" id="ARBA00022729"/>
    </source>
</evidence>
<dbReference type="Gene3D" id="2.60.40.10">
    <property type="entry name" value="Immunoglobulins"/>
    <property type="match status" value="1"/>
</dbReference>
<dbReference type="CDD" id="cd07475">
    <property type="entry name" value="Peptidases_S8_C5a_Peptidase"/>
    <property type="match status" value="1"/>
</dbReference>
<dbReference type="InterPro" id="IPR000209">
    <property type="entry name" value="Peptidase_S8/S53_dom"/>
</dbReference>
<feature type="compositionally biased region" description="Low complexity" evidence="11">
    <location>
        <begin position="1514"/>
        <end position="1529"/>
    </location>
</feature>
<dbReference type="InterPro" id="IPR015500">
    <property type="entry name" value="Peptidase_S8_subtilisin-rel"/>
</dbReference>
<evidence type="ECO:0000256" key="4">
    <source>
        <dbReference type="ARBA" id="ARBA00022670"/>
    </source>
</evidence>
<feature type="region of interest" description="Disordered" evidence="11">
    <location>
        <begin position="1457"/>
        <end position="1529"/>
    </location>
</feature>
<dbReference type="SUPFAM" id="SSF52743">
    <property type="entry name" value="Subtilisin-like"/>
    <property type="match status" value="1"/>
</dbReference>
<keyword evidence="7 9" id="KW-0378">Hydrolase</keyword>
<dbReference type="InterPro" id="IPR034216">
    <property type="entry name" value="C5a_Peptidase"/>
</dbReference>
<keyword evidence="3" id="KW-0964">Secreted</keyword>
<dbReference type="PANTHER" id="PTHR43806:SF11">
    <property type="entry name" value="CEREVISIN-RELATED"/>
    <property type="match status" value="1"/>
</dbReference>
<dbReference type="Pfam" id="PF02225">
    <property type="entry name" value="PA"/>
    <property type="match status" value="1"/>
</dbReference>
<dbReference type="PROSITE" id="PS00136">
    <property type="entry name" value="SUBTILASE_ASP"/>
    <property type="match status" value="1"/>
</dbReference>
<evidence type="ECO:0000256" key="12">
    <source>
        <dbReference type="SAM" id="SignalP"/>
    </source>
</evidence>
<dbReference type="InterPro" id="IPR050131">
    <property type="entry name" value="Peptidase_S8_subtilisin-like"/>
</dbReference>
<dbReference type="RefSeq" id="WP_376982833.1">
    <property type="nucleotide sequence ID" value="NZ_JBHLSV010000030.1"/>
</dbReference>
<dbReference type="InterPro" id="IPR013783">
    <property type="entry name" value="Ig-like_fold"/>
</dbReference>
<evidence type="ECO:0000259" key="16">
    <source>
        <dbReference type="Pfam" id="PF06280"/>
    </source>
</evidence>
<dbReference type="Gene3D" id="3.40.50.200">
    <property type="entry name" value="Peptidase S8/S53 domain"/>
    <property type="match status" value="1"/>
</dbReference>
<keyword evidence="5 12" id="KW-0732">Signal</keyword>
<dbReference type="PRINTS" id="PR00723">
    <property type="entry name" value="SUBTILISIN"/>
</dbReference>
<feature type="domain" description="PA" evidence="14">
    <location>
        <begin position="404"/>
        <end position="486"/>
    </location>
</feature>
<dbReference type="InterPro" id="IPR010259">
    <property type="entry name" value="S8pro/Inhibitor_I9"/>
</dbReference>
<evidence type="ECO:0000313" key="18">
    <source>
        <dbReference type="Proteomes" id="UP001589793"/>
    </source>
</evidence>
<dbReference type="InterPro" id="IPR023827">
    <property type="entry name" value="Peptidase_S8_Asp-AS"/>
</dbReference>
<evidence type="ECO:0000313" key="17">
    <source>
        <dbReference type="EMBL" id="MFC0675797.1"/>
    </source>
</evidence>
<dbReference type="InterPro" id="IPR010435">
    <property type="entry name" value="C5a/SBT2-like_Fn3"/>
</dbReference>
<feature type="active site" description="Charge relay system" evidence="9">
    <location>
        <position position="556"/>
    </location>
</feature>
<evidence type="ECO:0000256" key="10">
    <source>
        <dbReference type="RuleBase" id="RU003355"/>
    </source>
</evidence>
<organism evidence="17 18">
    <name type="scientific">Brachybacterium hainanense</name>
    <dbReference type="NCBI Taxonomy" id="1541174"/>
    <lineage>
        <taxon>Bacteria</taxon>
        <taxon>Bacillati</taxon>
        <taxon>Actinomycetota</taxon>
        <taxon>Actinomycetes</taxon>
        <taxon>Micrococcales</taxon>
        <taxon>Dermabacteraceae</taxon>
        <taxon>Brachybacterium</taxon>
    </lineage>
</organism>
<accession>A0ABV6RFN9</accession>
<feature type="domain" description="Inhibitor I9" evidence="15">
    <location>
        <begin position="58"/>
        <end position="135"/>
    </location>
</feature>
<evidence type="ECO:0000256" key="9">
    <source>
        <dbReference type="PROSITE-ProRule" id="PRU01240"/>
    </source>
</evidence>
<reference evidence="17 18" key="1">
    <citation type="submission" date="2024-09" db="EMBL/GenBank/DDBJ databases">
        <authorList>
            <person name="Sun Q."/>
            <person name="Mori K."/>
        </authorList>
    </citation>
    <scope>NUCLEOTIDE SEQUENCE [LARGE SCALE GENOMIC DNA]</scope>
    <source>
        <strain evidence="17 18">CICC 10874</strain>
    </source>
</reference>
<feature type="domain" description="C5a peptidase/Subtilisin-like protease SBT2-like Fn3-like" evidence="16">
    <location>
        <begin position="638"/>
        <end position="743"/>
    </location>
</feature>
<protein>
    <submittedName>
        <fullName evidence="17">S8 family serine peptidase</fullName>
    </submittedName>
</protein>
<dbReference type="InterPro" id="IPR022398">
    <property type="entry name" value="Peptidase_S8_His-AS"/>
</dbReference>
<dbReference type="SUPFAM" id="SSF52025">
    <property type="entry name" value="PA domain"/>
    <property type="match status" value="1"/>
</dbReference>
<dbReference type="PROSITE" id="PS51892">
    <property type="entry name" value="SUBTILASE"/>
    <property type="match status" value="1"/>
</dbReference>
<dbReference type="PROSITE" id="PS00138">
    <property type="entry name" value="SUBTILASE_SER"/>
    <property type="match status" value="1"/>
</dbReference>
<evidence type="ECO:0000256" key="3">
    <source>
        <dbReference type="ARBA" id="ARBA00022525"/>
    </source>
</evidence>
<evidence type="ECO:0000259" key="14">
    <source>
        <dbReference type="Pfam" id="PF02225"/>
    </source>
</evidence>